<evidence type="ECO:0000313" key="1">
    <source>
        <dbReference type="EMBL" id="QKV53924.1"/>
    </source>
</evidence>
<dbReference type="RefSeq" id="WP_175504730.1">
    <property type="nucleotide sequence ID" value="NZ_CP054840.1"/>
</dbReference>
<reference evidence="1 2" key="1">
    <citation type="submission" date="2020-06" db="EMBL/GenBank/DDBJ databases">
        <title>Acidovorax antarctica sp. nov., isolated from Corinth ice sheet soil, Antarctic Fields Peninsula.</title>
        <authorList>
            <person name="Xu Q."/>
            <person name="Peng F."/>
        </authorList>
    </citation>
    <scope>NUCLEOTIDE SEQUENCE [LARGE SCALE GENOMIC DNA]</scope>
    <source>
        <strain evidence="1 2">16-35-5</strain>
    </source>
</reference>
<gene>
    <name evidence="1" type="ORF">HUK68_14040</name>
</gene>
<dbReference type="KEGG" id="aant:HUK68_14040"/>
<dbReference type="Proteomes" id="UP000509579">
    <property type="component" value="Chromosome"/>
</dbReference>
<name>A0A6N1X3B2_9BURK</name>
<accession>A0A6N1X3B2</accession>
<keyword evidence="2" id="KW-1185">Reference proteome</keyword>
<sequence>MAPDPLAAVVHVLGARHSGAEALCADLAHSLPRYTVLNASPEWLDAAPPRALPVSGRHCWLLCGLDLECPAPEQHWQQAEDAALRAQLARAGLVFRMVYGMTPQQRLAQALQAIDAVAPCEATALHRASAASQRLRPMCEQCSDPDCERRLFSALGR</sequence>
<dbReference type="AlphaFoldDB" id="A0A6N1X3B2"/>
<protein>
    <submittedName>
        <fullName evidence="1">Uncharacterized protein</fullName>
    </submittedName>
</protein>
<dbReference type="EMBL" id="CP054840">
    <property type="protein sequence ID" value="QKV53924.1"/>
    <property type="molecule type" value="Genomic_DNA"/>
</dbReference>
<proteinExistence type="predicted"/>
<organism evidence="1 2">
    <name type="scientific">Comamonas antarctica</name>
    <dbReference type="NCBI Taxonomy" id="2743470"/>
    <lineage>
        <taxon>Bacteria</taxon>
        <taxon>Pseudomonadati</taxon>
        <taxon>Pseudomonadota</taxon>
        <taxon>Betaproteobacteria</taxon>
        <taxon>Burkholderiales</taxon>
        <taxon>Comamonadaceae</taxon>
        <taxon>Comamonas</taxon>
    </lineage>
</organism>
<evidence type="ECO:0000313" key="2">
    <source>
        <dbReference type="Proteomes" id="UP000509579"/>
    </source>
</evidence>